<name>A0AAZ1XSC0_OREAU</name>
<evidence type="ECO:0000256" key="10">
    <source>
        <dbReference type="SAM" id="MobiDB-lite"/>
    </source>
</evidence>
<feature type="compositionally biased region" description="Polar residues" evidence="10">
    <location>
        <begin position="266"/>
        <end position="279"/>
    </location>
</feature>
<protein>
    <recommendedName>
        <fullName evidence="9">E3 ubiquitin-protein ligase</fullName>
        <ecNumber evidence="9">2.3.2.27</ecNumber>
    </recommendedName>
</protein>
<dbReference type="CDD" id="cd09633">
    <property type="entry name" value="Deltex_C"/>
    <property type="match status" value="1"/>
</dbReference>
<evidence type="ECO:0000259" key="11">
    <source>
        <dbReference type="PROSITE" id="PS50089"/>
    </source>
</evidence>
<feature type="domain" description="RING-type" evidence="11">
    <location>
        <begin position="303"/>
        <end position="342"/>
    </location>
</feature>
<dbReference type="InterPro" id="IPR013083">
    <property type="entry name" value="Znf_RING/FYVE/PHD"/>
</dbReference>
<comment type="catalytic activity">
    <reaction evidence="1 9">
        <text>S-ubiquitinyl-[E2 ubiquitin-conjugating enzyme]-L-cysteine + [acceptor protein]-L-lysine = [E2 ubiquitin-conjugating enzyme]-L-cysteine + N(6)-ubiquitinyl-[acceptor protein]-L-lysine.</text>
        <dbReference type="EC" id="2.3.2.27"/>
    </reaction>
</comment>
<dbReference type="SMART" id="SM00184">
    <property type="entry name" value="RING"/>
    <property type="match status" value="1"/>
</dbReference>
<proteinExistence type="inferred from homology"/>
<dbReference type="GO" id="GO:0008270">
    <property type="term" value="F:zinc ion binding"/>
    <property type="evidence" value="ECO:0007669"/>
    <property type="project" value="UniProtKB-KW"/>
</dbReference>
<dbReference type="Pfam" id="PF18102">
    <property type="entry name" value="DTC"/>
    <property type="match status" value="1"/>
</dbReference>
<evidence type="ECO:0000256" key="7">
    <source>
        <dbReference type="ARBA" id="ARBA00022833"/>
    </source>
</evidence>
<evidence type="ECO:0000256" key="9">
    <source>
        <dbReference type="RuleBase" id="RU367105"/>
    </source>
</evidence>
<dbReference type="Gene3D" id="3.30.40.10">
    <property type="entry name" value="Zinc/RING finger domain, C3HC4 (zinc finger)"/>
    <property type="match status" value="1"/>
</dbReference>
<dbReference type="Ensembl" id="ENSOABT00000070959.1">
    <property type="protein sequence ID" value="ENSOABP00000070483.1"/>
    <property type="gene ID" value="ENSOABG00000032778.1"/>
</dbReference>
<dbReference type="EC" id="2.3.2.27" evidence="9"/>
<evidence type="ECO:0000256" key="5">
    <source>
        <dbReference type="ARBA" id="ARBA00022723"/>
    </source>
</evidence>
<dbReference type="GO" id="GO:0007219">
    <property type="term" value="P:Notch signaling pathway"/>
    <property type="evidence" value="ECO:0007669"/>
    <property type="project" value="InterPro"/>
</dbReference>
<comment type="pathway">
    <text evidence="2 9">Protein modification; protein ubiquitination.</text>
</comment>
<dbReference type="AlphaFoldDB" id="A0AAZ1XSC0"/>
<dbReference type="PANTHER" id="PTHR12622">
    <property type="entry name" value="DELTEX-RELATED"/>
    <property type="match status" value="1"/>
</dbReference>
<accession>A0AAZ1XSC0</accession>
<evidence type="ECO:0000256" key="2">
    <source>
        <dbReference type="ARBA" id="ARBA00004906"/>
    </source>
</evidence>
<dbReference type="GO" id="GO:0016567">
    <property type="term" value="P:protein ubiquitination"/>
    <property type="evidence" value="ECO:0007669"/>
    <property type="project" value="UniProtKB-UniRule"/>
</dbReference>
<reference evidence="12" key="3">
    <citation type="submission" date="2025-09" db="UniProtKB">
        <authorList>
            <consortium name="Ensembl"/>
        </authorList>
    </citation>
    <scope>IDENTIFICATION</scope>
</reference>
<evidence type="ECO:0000256" key="6">
    <source>
        <dbReference type="ARBA" id="ARBA00022771"/>
    </source>
</evidence>
<dbReference type="GO" id="GO:0005737">
    <property type="term" value="C:cytoplasm"/>
    <property type="evidence" value="ECO:0007669"/>
    <property type="project" value="UniProtKB-SubCell"/>
</dbReference>
<evidence type="ECO:0000256" key="8">
    <source>
        <dbReference type="PROSITE-ProRule" id="PRU00175"/>
    </source>
</evidence>
<comment type="similarity">
    <text evidence="3 9">Belongs to the Deltex family.</text>
</comment>
<reference evidence="13" key="1">
    <citation type="submission" date="2020-03" db="EMBL/GenBank/DDBJ databases">
        <title>Evolution of repeat sequences and sex chromosomes of tilapia species revealed by chromosome-level genomes.</title>
        <authorList>
            <person name="Xu L."/>
            <person name="Tao W."/>
            <person name="Wang D."/>
            <person name="Zhou Q."/>
        </authorList>
    </citation>
    <scope>NUCLEOTIDE SEQUENCE [LARGE SCALE GENOMIC DNA]</scope>
    <source>
        <strain evidence="13">Israel</strain>
    </source>
</reference>
<reference evidence="12" key="2">
    <citation type="submission" date="2025-08" db="UniProtKB">
        <authorList>
            <consortium name="Ensembl"/>
        </authorList>
    </citation>
    <scope>IDENTIFICATION</scope>
</reference>
<dbReference type="Gene3D" id="3.30.390.130">
    <property type="match status" value="1"/>
</dbReference>
<feature type="region of interest" description="Disordered" evidence="10">
    <location>
        <begin position="266"/>
        <end position="298"/>
    </location>
</feature>
<keyword evidence="13" id="KW-1185">Reference proteome</keyword>
<dbReference type="PROSITE" id="PS50089">
    <property type="entry name" value="ZF_RING_2"/>
    <property type="match status" value="1"/>
</dbReference>
<organism evidence="12 13">
    <name type="scientific">Oreochromis aureus</name>
    <name type="common">Israeli tilapia</name>
    <name type="synonym">Chromis aureus</name>
    <dbReference type="NCBI Taxonomy" id="47969"/>
    <lineage>
        <taxon>Eukaryota</taxon>
        <taxon>Metazoa</taxon>
        <taxon>Chordata</taxon>
        <taxon>Craniata</taxon>
        <taxon>Vertebrata</taxon>
        <taxon>Euteleostomi</taxon>
        <taxon>Actinopterygii</taxon>
        <taxon>Neopterygii</taxon>
        <taxon>Teleostei</taxon>
        <taxon>Neoteleostei</taxon>
        <taxon>Acanthomorphata</taxon>
        <taxon>Ovalentaria</taxon>
        <taxon>Cichlomorphae</taxon>
        <taxon>Cichliformes</taxon>
        <taxon>Cichlidae</taxon>
        <taxon>African cichlids</taxon>
        <taxon>Pseudocrenilabrinae</taxon>
        <taxon>Oreochromini</taxon>
        <taxon>Oreochromis</taxon>
    </lineage>
</organism>
<dbReference type="InterPro" id="IPR001841">
    <property type="entry name" value="Znf_RING"/>
</dbReference>
<evidence type="ECO:0000313" key="12">
    <source>
        <dbReference type="Ensembl" id="ENSOABP00000070483.1"/>
    </source>
</evidence>
<keyword evidence="6 8" id="KW-0863">Zinc-finger</keyword>
<evidence type="ECO:0000313" key="13">
    <source>
        <dbReference type="Proteomes" id="UP000472276"/>
    </source>
</evidence>
<dbReference type="GO" id="GO:0061630">
    <property type="term" value="F:ubiquitin protein ligase activity"/>
    <property type="evidence" value="ECO:0007669"/>
    <property type="project" value="UniProtKB-UniRule"/>
</dbReference>
<evidence type="ECO:0000256" key="3">
    <source>
        <dbReference type="ARBA" id="ARBA00009413"/>
    </source>
</evidence>
<dbReference type="SUPFAM" id="SSF57850">
    <property type="entry name" value="RING/U-box"/>
    <property type="match status" value="1"/>
</dbReference>
<dbReference type="InterPro" id="IPR039398">
    <property type="entry name" value="Deltex_fam"/>
</dbReference>
<dbReference type="InterPro" id="IPR039399">
    <property type="entry name" value="Deltex_C_sf"/>
</dbReference>
<evidence type="ECO:0000256" key="1">
    <source>
        <dbReference type="ARBA" id="ARBA00000900"/>
    </source>
</evidence>
<keyword evidence="4 9" id="KW-0808">Transferase</keyword>
<evidence type="ECO:0000256" key="4">
    <source>
        <dbReference type="ARBA" id="ARBA00022679"/>
    </source>
</evidence>
<keyword evidence="9" id="KW-0963">Cytoplasm</keyword>
<dbReference type="InterPro" id="IPR039396">
    <property type="entry name" value="Deltex_C"/>
</dbReference>
<keyword evidence="7 9" id="KW-0862">Zinc</keyword>
<dbReference type="Pfam" id="PF13923">
    <property type="entry name" value="zf-C3HC4_2"/>
    <property type="match status" value="1"/>
</dbReference>
<dbReference type="Proteomes" id="UP000472276">
    <property type="component" value="Unassembled WGS sequence"/>
</dbReference>
<comment type="subcellular location">
    <subcellularLocation>
        <location evidence="9">Cytoplasm</location>
    </subcellularLocation>
</comment>
<feature type="region of interest" description="Disordered" evidence="10">
    <location>
        <begin position="1"/>
        <end position="31"/>
    </location>
</feature>
<sequence length="482" mass="54472">MNWEEPMETYDLNQEHVKPRKRSKAGSAAEEEMRSCSVPVGHFWYVNHMYKEEMKRIEKENGVKIEAELKLKFQVDKKHGSPDNALKEFENLMQNSITESSGSVIPLKFIDPDQWRDALKTIQKSKKKLLVTLTCETMTVQGPRHSQDVISKSLFGDTVQHTNTRAFLEEYEKKNLDTSLKTDRTTKDLWPMTTFCNKEVDRIKAGFNVEIKESDINQGKVGVKTLHKQDEGHSFMKDCSLKSAFQPYWMAHCDLLMKTNCISQSEGASNDPVSNGQSANRKHNTDRPTDSGTTAGDQKDERCPICLDKFKNKKQLKCKDEFCEDCLRQALEANGPICPVCRVVFGKIIGDQPDGRMSHQTSPSSLPGYSDCGTIVINYVIPSGIQTAKHPNPGQLYSGIHRTACLPDNKEGNEVLQLLKRAFQQRLIFTVGTSRTTGLDNQVTWNDIPHKTSTSGGPDRFGYPDPEYLSRVKEELKAKGIE</sequence>
<keyword evidence="5 9" id="KW-0479">Metal-binding</keyword>